<dbReference type="GO" id="GO:0016020">
    <property type="term" value="C:membrane"/>
    <property type="evidence" value="ECO:0007669"/>
    <property type="project" value="TreeGrafter"/>
</dbReference>
<organism evidence="9 10">
    <name type="scientific">Enhygromyxa salina</name>
    <dbReference type="NCBI Taxonomy" id="215803"/>
    <lineage>
        <taxon>Bacteria</taxon>
        <taxon>Pseudomonadati</taxon>
        <taxon>Myxococcota</taxon>
        <taxon>Polyangia</taxon>
        <taxon>Nannocystales</taxon>
        <taxon>Nannocystaceae</taxon>
        <taxon>Enhygromyxa</taxon>
    </lineage>
</organism>
<comment type="similarity">
    <text evidence="6">Belongs to the peptidase M48 family.</text>
</comment>
<dbReference type="EMBL" id="PVNL01000079">
    <property type="protein sequence ID" value="PRQ06241.1"/>
    <property type="molecule type" value="Genomic_DNA"/>
</dbReference>
<accession>A0A2S9YMB4</accession>
<comment type="cofactor">
    <cofactor evidence="6">
        <name>Zn(2+)</name>
        <dbReference type="ChEBI" id="CHEBI:29105"/>
    </cofactor>
    <text evidence="6">Binds 1 zinc ion per subunit.</text>
</comment>
<evidence type="ECO:0000313" key="10">
    <source>
        <dbReference type="Proteomes" id="UP000238823"/>
    </source>
</evidence>
<evidence type="ECO:0000256" key="5">
    <source>
        <dbReference type="ARBA" id="ARBA00023049"/>
    </source>
</evidence>
<keyword evidence="4 6" id="KW-0862">Zinc</keyword>
<keyword evidence="3 6" id="KW-0378">Hydrolase</keyword>
<comment type="caution">
    <text evidence="9">The sequence shown here is derived from an EMBL/GenBank/DDBJ whole genome shotgun (WGS) entry which is preliminary data.</text>
</comment>
<proteinExistence type="inferred from homology"/>
<dbReference type="Pfam" id="PF01435">
    <property type="entry name" value="Peptidase_M48"/>
    <property type="match status" value="1"/>
</dbReference>
<dbReference type="CDD" id="cd07332">
    <property type="entry name" value="M48C_Oma1_like"/>
    <property type="match status" value="1"/>
</dbReference>
<evidence type="ECO:0000256" key="6">
    <source>
        <dbReference type="RuleBase" id="RU003983"/>
    </source>
</evidence>
<evidence type="ECO:0000259" key="8">
    <source>
        <dbReference type="Pfam" id="PF01435"/>
    </source>
</evidence>
<evidence type="ECO:0000256" key="4">
    <source>
        <dbReference type="ARBA" id="ARBA00022833"/>
    </source>
</evidence>
<dbReference type="AlphaFoldDB" id="A0A2S9YMB4"/>
<feature type="compositionally biased region" description="Acidic residues" evidence="7">
    <location>
        <begin position="257"/>
        <end position="267"/>
    </location>
</feature>
<keyword evidence="1 6" id="KW-0645">Protease</keyword>
<dbReference type="GO" id="GO:0046872">
    <property type="term" value="F:metal ion binding"/>
    <property type="evidence" value="ECO:0007669"/>
    <property type="project" value="UniProtKB-KW"/>
</dbReference>
<keyword evidence="2" id="KW-0479">Metal-binding</keyword>
<evidence type="ECO:0000256" key="1">
    <source>
        <dbReference type="ARBA" id="ARBA00022670"/>
    </source>
</evidence>
<keyword evidence="5 6" id="KW-0482">Metalloprotease</keyword>
<evidence type="ECO:0000256" key="3">
    <source>
        <dbReference type="ARBA" id="ARBA00022801"/>
    </source>
</evidence>
<dbReference type="RefSeq" id="WP_106091041.1">
    <property type="nucleotide sequence ID" value="NZ_PVNL01000079.1"/>
</dbReference>
<protein>
    <submittedName>
        <fullName evidence="9">TPR repeat-containing protein YfgC</fullName>
    </submittedName>
</protein>
<dbReference type="PANTHER" id="PTHR22726:SF1">
    <property type="entry name" value="METALLOENDOPEPTIDASE OMA1, MITOCHONDRIAL"/>
    <property type="match status" value="1"/>
</dbReference>
<dbReference type="GO" id="GO:0004222">
    <property type="term" value="F:metalloendopeptidase activity"/>
    <property type="evidence" value="ECO:0007669"/>
    <property type="project" value="InterPro"/>
</dbReference>
<dbReference type="Gene3D" id="3.30.2010.10">
    <property type="entry name" value="Metalloproteases ('zincins'), catalytic domain"/>
    <property type="match status" value="1"/>
</dbReference>
<name>A0A2S9YMB4_9BACT</name>
<dbReference type="PANTHER" id="PTHR22726">
    <property type="entry name" value="METALLOENDOPEPTIDASE OMA1"/>
    <property type="match status" value="1"/>
</dbReference>
<feature type="compositionally biased region" description="Basic and acidic residues" evidence="7">
    <location>
        <begin position="221"/>
        <end position="230"/>
    </location>
</feature>
<feature type="domain" description="Peptidase M48" evidence="8">
    <location>
        <begin position="56"/>
        <end position="231"/>
    </location>
</feature>
<feature type="region of interest" description="Disordered" evidence="7">
    <location>
        <begin position="219"/>
        <end position="267"/>
    </location>
</feature>
<dbReference type="GO" id="GO:0051603">
    <property type="term" value="P:proteolysis involved in protein catabolic process"/>
    <property type="evidence" value="ECO:0007669"/>
    <property type="project" value="TreeGrafter"/>
</dbReference>
<evidence type="ECO:0000256" key="2">
    <source>
        <dbReference type="ARBA" id="ARBA00022723"/>
    </source>
</evidence>
<dbReference type="Proteomes" id="UP000238823">
    <property type="component" value="Unassembled WGS sequence"/>
</dbReference>
<dbReference type="InterPro" id="IPR001915">
    <property type="entry name" value="Peptidase_M48"/>
</dbReference>
<reference evidence="9 10" key="1">
    <citation type="submission" date="2018-03" db="EMBL/GenBank/DDBJ databases">
        <title>Draft Genome Sequences of the Obligatory Marine Myxobacteria Enhygromyxa salina SWB007.</title>
        <authorList>
            <person name="Poehlein A."/>
            <person name="Moghaddam J.A."/>
            <person name="Harms H."/>
            <person name="Alanjari M."/>
            <person name="Koenig G.M."/>
            <person name="Daniel R."/>
            <person name="Schaeberle T.F."/>
        </authorList>
    </citation>
    <scope>NUCLEOTIDE SEQUENCE [LARGE SCALE GENOMIC DNA]</scope>
    <source>
        <strain evidence="9 10">SWB007</strain>
    </source>
</reference>
<evidence type="ECO:0000256" key="7">
    <source>
        <dbReference type="SAM" id="MobiDB-lite"/>
    </source>
</evidence>
<sequence>MLALLGIAVVLWLVMWVLPPRMVGFVPTTVDVEIGESSWEEVAPAATHCTDPGPLAYVEELAQPLVDEANSEFEFQFVVVESEEINAFALPGGFVTVNMGLLEAAENGEEIAAVLSHEMTHVTNRHGMRAVMRRLGAVTVLSVMFGGTGLETIAYAAEGLVGQAHSRDQERDADDGGRELLMAAGVDPIGMATFFERLEEEYEAMPEGMRRGFAVLSTHPDPGERAETTREIAAGFTATRDLPDPPANLRCHASDEPSGEPADDDQP</sequence>
<gene>
    <name evidence="9" type="primary">yfgC</name>
    <name evidence="9" type="ORF">ENSA7_40890</name>
</gene>
<evidence type="ECO:0000313" key="9">
    <source>
        <dbReference type="EMBL" id="PRQ06241.1"/>
    </source>
</evidence>
<dbReference type="InterPro" id="IPR051156">
    <property type="entry name" value="Mito/Outer_Membr_Metalloprot"/>
</dbReference>